<feature type="domain" description="PepSY" evidence="3">
    <location>
        <begin position="44"/>
        <end position="99"/>
    </location>
</feature>
<feature type="compositionally biased region" description="Low complexity" evidence="1">
    <location>
        <begin position="125"/>
        <end position="140"/>
    </location>
</feature>
<evidence type="ECO:0000256" key="1">
    <source>
        <dbReference type="SAM" id="MobiDB-lite"/>
    </source>
</evidence>
<comment type="caution">
    <text evidence="4">The sequence shown here is derived from an EMBL/GenBank/DDBJ whole genome shotgun (WGS) entry which is preliminary data.</text>
</comment>
<keyword evidence="5" id="KW-1185">Reference proteome</keyword>
<keyword evidence="2" id="KW-0732">Signal</keyword>
<feature type="region of interest" description="Disordered" evidence="1">
    <location>
        <begin position="101"/>
        <end position="140"/>
    </location>
</feature>
<dbReference type="RefSeq" id="WP_046172305.1">
    <property type="nucleotide sequence ID" value="NZ_LAPV01000153.1"/>
</dbReference>
<reference evidence="4 5" key="1">
    <citation type="submission" date="2015-03" db="EMBL/GenBank/DDBJ databases">
        <authorList>
            <person name="Lepp D."/>
            <person name="Hassan Y.I."/>
            <person name="Li X.-Z."/>
            <person name="Zhou T."/>
        </authorList>
    </citation>
    <scope>NUCLEOTIDE SEQUENCE [LARGE SCALE GENOMIC DNA]</scope>
    <source>
        <strain evidence="4 5">Cr7-05</strain>
    </source>
</reference>
<protein>
    <recommendedName>
        <fullName evidence="3">PepSY domain-containing protein</fullName>
    </recommendedName>
</protein>
<dbReference type="Gene3D" id="3.10.450.40">
    <property type="match status" value="1"/>
</dbReference>
<gene>
    <name evidence="4" type="ORF">WH91_17695</name>
</gene>
<dbReference type="Proteomes" id="UP000033519">
    <property type="component" value="Unassembled WGS sequence"/>
</dbReference>
<evidence type="ECO:0000256" key="2">
    <source>
        <dbReference type="SAM" id="SignalP"/>
    </source>
</evidence>
<evidence type="ECO:0000259" key="3">
    <source>
        <dbReference type="Pfam" id="PF03413"/>
    </source>
</evidence>
<sequence length="140" mass="13735">MNKRIALVATLLAGIVGVSSIGPAMAENHTPANKAEVQAMADVKLTVAEASAAAEAQFGGKVVEVSLDVVNGMPVYDVSLVGTDGAEIEATVDAVTGAVAAAPAEQADDEAAGEAEDGNQGGENGEANEGADGAEGNEAQ</sequence>
<feature type="chain" id="PRO_5047169260" description="PepSY domain-containing protein" evidence="2">
    <location>
        <begin position="27"/>
        <end position="140"/>
    </location>
</feature>
<dbReference type="EMBL" id="LAPV01000153">
    <property type="protein sequence ID" value="KKC31838.1"/>
    <property type="molecule type" value="Genomic_DNA"/>
</dbReference>
<proteinExistence type="predicted"/>
<evidence type="ECO:0000313" key="5">
    <source>
        <dbReference type="Proteomes" id="UP000033519"/>
    </source>
</evidence>
<evidence type="ECO:0000313" key="4">
    <source>
        <dbReference type="EMBL" id="KKC31838.1"/>
    </source>
</evidence>
<name>A0ABR5DUY6_9HYPH</name>
<feature type="compositionally biased region" description="Acidic residues" evidence="1">
    <location>
        <begin position="106"/>
        <end position="117"/>
    </location>
</feature>
<dbReference type="InterPro" id="IPR025711">
    <property type="entry name" value="PepSY"/>
</dbReference>
<organism evidence="4 5">
    <name type="scientific">Devosia psychrophila</name>
    <dbReference type="NCBI Taxonomy" id="728005"/>
    <lineage>
        <taxon>Bacteria</taxon>
        <taxon>Pseudomonadati</taxon>
        <taxon>Pseudomonadota</taxon>
        <taxon>Alphaproteobacteria</taxon>
        <taxon>Hyphomicrobiales</taxon>
        <taxon>Devosiaceae</taxon>
        <taxon>Devosia</taxon>
    </lineage>
</organism>
<feature type="signal peptide" evidence="2">
    <location>
        <begin position="1"/>
        <end position="26"/>
    </location>
</feature>
<dbReference type="Pfam" id="PF03413">
    <property type="entry name" value="PepSY"/>
    <property type="match status" value="1"/>
</dbReference>
<accession>A0ABR5DUY6</accession>